<dbReference type="EMBL" id="GGEC01068820">
    <property type="protein sequence ID" value="MBX49304.1"/>
    <property type="molecule type" value="Transcribed_RNA"/>
</dbReference>
<protein>
    <submittedName>
        <fullName evidence="1">Uncharacterized protein</fullName>
    </submittedName>
</protein>
<proteinExistence type="predicted"/>
<evidence type="ECO:0000313" key="1">
    <source>
        <dbReference type="EMBL" id="MBX49304.1"/>
    </source>
</evidence>
<organism evidence="1">
    <name type="scientific">Rhizophora mucronata</name>
    <name type="common">Asiatic mangrove</name>
    <dbReference type="NCBI Taxonomy" id="61149"/>
    <lineage>
        <taxon>Eukaryota</taxon>
        <taxon>Viridiplantae</taxon>
        <taxon>Streptophyta</taxon>
        <taxon>Embryophyta</taxon>
        <taxon>Tracheophyta</taxon>
        <taxon>Spermatophyta</taxon>
        <taxon>Magnoliopsida</taxon>
        <taxon>eudicotyledons</taxon>
        <taxon>Gunneridae</taxon>
        <taxon>Pentapetalae</taxon>
        <taxon>rosids</taxon>
        <taxon>fabids</taxon>
        <taxon>Malpighiales</taxon>
        <taxon>Rhizophoraceae</taxon>
        <taxon>Rhizophora</taxon>
    </lineage>
</organism>
<reference evidence="1" key="1">
    <citation type="submission" date="2018-02" db="EMBL/GenBank/DDBJ databases">
        <title>Rhizophora mucronata_Transcriptome.</title>
        <authorList>
            <person name="Meera S.P."/>
            <person name="Sreeshan A."/>
            <person name="Augustine A."/>
        </authorList>
    </citation>
    <scope>NUCLEOTIDE SEQUENCE</scope>
    <source>
        <tissue evidence="1">Leaf</tissue>
    </source>
</reference>
<accession>A0A2P2P3H3</accession>
<sequence length="22" mass="2629">MIKIPDFFKKMNLIRCRVSTTS</sequence>
<name>A0A2P2P3H3_RHIMU</name>
<dbReference type="AlphaFoldDB" id="A0A2P2P3H3"/>